<evidence type="ECO:0000313" key="1">
    <source>
        <dbReference type="EMBL" id="CAD7705283.1"/>
    </source>
</evidence>
<dbReference type="PANTHER" id="PTHR37946">
    <property type="entry name" value="SLL1969 PROTEIN"/>
    <property type="match status" value="1"/>
</dbReference>
<sequence>MALHSCDRTLALIPLLVQNSLVLPRRRVEGATGCPTVNIGYPTRLPLPDAAEAVARELRARLPGGGDAFAVTHSMGGVILRLVGDMADGGGVTWRGAVMLGPPNRGSSLARALAGGPLGDLFRFLFGEAACALGETNVEWPLPRGPVGIIAGTKNLYPSLSSLVSNTFGLLKGPNDGTVCVSETRLEGMEHDFCTCHEGHALLQHNQEVFMLVVKFLESASFT</sequence>
<comment type="caution">
    <text evidence="1">The sequence shown here is derived from an EMBL/GenBank/DDBJ whole genome shotgun (WGS) entry which is preliminary data.</text>
</comment>
<dbReference type="Gene3D" id="3.40.50.1820">
    <property type="entry name" value="alpha/beta hydrolase"/>
    <property type="match status" value="1"/>
</dbReference>
<organism evidence="1 2">
    <name type="scientific">Ostreobium quekettii</name>
    <dbReference type="NCBI Taxonomy" id="121088"/>
    <lineage>
        <taxon>Eukaryota</taxon>
        <taxon>Viridiplantae</taxon>
        <taxon>Chlorophyta</taxon>
        <taxon>core chlorophytes</taxon>
        <taxon>Ulvophyceae</taxon>
        <taxon>TCBD clade</taxon>
        <taxon>Bryopsidales</taxon>
        <taxon>Ostreobineae</taxon>
        <taxon>Ostreobiaceae</taxon>
        <taxon>Ostreobium</taxon>
    </lineage>
</organism>
<name>A0A8S1JCJ7_9CHLO</name>
<evidence type="ECO:0000313" key="2">
    <source>
        <dbReference type="Proteomes" id="UP000708148"/>
    </source>
</evidence>
<dbReference type="SUPFAM" id="SSF53474">
    <property type="entry name" value="alpha/beta-Hydrolases"/>
    <property type="match status" value="1"/>
</dbReference>
<reference evidence="1" key="1">
    <citation type="submission" date="2020-12" db="EMBL/GenBank/DDBJ databases">
        <authorList>
            <person name="Iha C."/>
        </authorList>
    </citation>
    <scope>NUCLEOTIDE SEQUENCE</scope>
</reference>
<dbReference type="OrthoDB" id="10541952at2759"/>
<proteinExistence type="predicted"/>
<protein>
    <submittedName>
        <fullName evidence="1">Uncharacterized protein</fullName>
    </submittedName>
</protein>
<accession>A0A8S1JCJ7</accession>
<dbReference type="AlphaFoldDB" id="A0A8S1JCJ7"/>
<dbReference type="PANTHER" id="PTHR37946:SF1">
    <property type="entry name" value="SLL1969 PROTEIN"/>
    <property type="match status" value="1"/>
</dbReference>
<dbReference type="InterPro" id="IPR029058">
    <property type="entry name" value="AB_hydrolase_fold"/>
</dbReference>
<gene>
    <name evidence="1" type="ORF">OSTQU699_LOCUS10638</name>
</gene>
<dbReference type="EMBL" id="CAJHUC010003069">
    <property type="protein sequence ID" value="CAD7705283.1"/>
    <property type="molecule type" value="Genomic_DNA"/>
</dbReference>
<keyword evidence="2" id="KW-1185">Reference proteome</keyword>
<dbReference type="Proteomes" id="UP000708148">
    <property type="component" value="Unassembled WGS sequence"/>
</dbReference>